<dbReference type="InterPro" id="IPR000184">
    <property type="entry name" value="Bac_surfAg_D15"/>
</dbReference>
<evidence type="ECO:0000313" key="5">
    <source>
        <dbReference type="Proteomes" id="UP000011185"/>
    </source>
</evidence>
<dbReference type="Pfam" id="PF01103">
    <property type="entry name" value="Omp85"/>
    <property type="match status" value="1"/>
</dbReference>
<keyword evidence="2" id="KW-0472">Membrane</keyword>
<dbReference type="GO" id="GO:0019867">
    <property type="term" value="C:outer membrane"/>
    <property type="evidence" value="ECO:0007669"/>
    <property type="project" value="InterPro"/>
</dbReference>
<organism evidence="4 5">
    <name type="scientific">Trachipleistophora hominis</name>
    <name type="common">Microsporidian parasite</name>
    <dbReference type="NCBI Taxonomy" id="72359"/>
    <lineage>
        <taxon>Eukaryota</taxon>
        <taxon>Fungi</taxon>
        <taxon>Fungi incertae sedis</taxon>
        <taxon>Microsporidia</taxon>
        <taxon>Pleistophoridae</taxon>
        <taxon>Trachipleistophora</taxon>
    </lineage>
</organism>
<dbReference type="VEuPathDB" id="MicrosporidiaDB:THOM_1804"/>
<protein>
    <submittedName>
        <fullName evidence="4">Putative Bacterial surface antigen (D15) protein</fullName>
    </submittedName>
</protein>
<evidence type="ECO:0000259" key="3">
    <source>
        <dbReference type="Pfam" id="PF01103"/>
    </source>
</evidence>
<name>L7JW44_TRAHO</name>
<evidence type="ECO:0000313" key="4">
    <source>
        <dbReference type="EMBL" id="ELQ75256.1"/>
    </source>
</evidence>
<dbReference type="OrthoDB" id="2189193at2759"/>
<accession>L7JW44</accession>
<keyword evidence="5" id="KW-1185">Reference proteome</keyword>
<reference evidence="4 5" key="1">
    <citation type="journal article" date="2012" name="PLoS Pathog.">
        <title>The genome of the obligate intracellular parasite Trachipleistophora hominis: new insights into microsporidian genome dynamics and reductive evolution.</title>
        <authorList>
            <person name="Heinz E."/>
            <person name="Williams T.A."/>
            <person name="Nakjang S."/>
            <person name="Noel C.J."/>
            <person name="Swan D.C."/>
            <person name="Goldberg A.V."/>
            <person name="Harris S.R."/>
            <person name="Weinmaier T."/>
            <person name="Markert S."/>
            <person name="Becher D."/>
            <person name="Bernhardt J."/>
            <person name="Dagan T."/>
            <person name="Hacker C."/>
            <person name="Lucocq J.M."/>
            <person name="Schweder T."/>
            <person name="Rattei T."/>
            <person name="Hall N."/>
            <person name="Hirt R.P."/>
            <person name="Embley T.M."/>
        </authorList>
    </citation>
    <scope>NUCLEOTIDE SEQUENCE [LARGE SCALE GENOMIC DNA]</scope>
</reference>
<evidence type="ECO:0000256" key="1">
    <source>
        <dbReference type="ARBA" id="ARBA00004370"/>
    </source>
</evidence>
<proteinExistence type="predicted"/>
<gene>
    <name evidence="4" type="ORF">THOM_1804</name>
</gene>
<dbReference type="Gene3D" id="2.40.160.50">
    <property type="entry name" value="membrane protein fhac: a member of the omp85/tpsb transporter family"/>
    <property type="match status" value="1"/>
</dbReference>
<sequence>MLYIRARNKQNENISYDFKAGCFENSLFYKLTVLYKSMVMLPFNFFHKLRMHAGVIHGHVHSSEKFFLGDHVRGYVPMSISPLDMNEYLGGKSCIELSNALGYRFRSMKLFVFNDFGFNSRQNNLFETVKSSMLGLLLVHKPSCLGWSTGIGLTVGLHKYKDITTNITMSYAIPLTEPQSKQSFKFEIDFDIL</sequence>
<evidence type="ECO:0000256" key="2">
    <source>
        <dbReference type="ARBA" id="ARBA00023136"/>
    </source>
</evidence>
<dbReference type="HOGENOM" id="CLU_1409724_0_0_1"/>
<dbReference type="InParanoid" id="L7JW44"/>
<dbReference type="AlphaFoldDB" id="L7JW44"/>
<feature type="domain" description="Bacterial surface antigen (D15)" evidence="3">
    <location>
        <begin position="21"/>
        <end position="188"/>
    </location>
</feature>
<dbReference type="OMA" id="AGCFENS"/>
<dbReference type="Proteomes" id="UP000011185">
    <property type="component" value="Unassembled WGS sequence"/>
</dbReference>
<comment type="subcellular location">
    <subcellularLocation>
        <location evidence="1">Membrane</location>
    </subcellularLocation>
</comment>
<dbReference type="STRING" id="72359.L7JW44"/>
<dbReference type="EMBL" id="JH993977">
    <property type="protein sequence ID" value="ELQ75256.1"/>
    <property type="molecule type" value="Genomic_DNA"/>
</dbReference>